<feature type="region of interest" description="Disordered" evidence="1">
    <location>
        <begin position="388"/>
        <end position="410"/>
    </location>
</feature>
<protein>
    <submittedName>
        <fullName evidence="2">Uncharacterized protein</fullName>
    </submittedName>
</protein>
<feature type="compositionally biased region" description="Polar residues" evidence="1">
    <location>
        <begin position="18"/>
        <end position="43"/>
    </location>
</feature>
<evidence type="ECO:0000313" key="3">
    <source>
        <dbReference type="Proteomes" id="UP000053599"/>
    </source>
</evidence>
<feature type="compositionally biased region" description="Acidic residues" evidence="1">
    <location>
        <begin position="401"/>
        <end position="410"/>
    </location>
</feature>
<dbReference type="AlphaFoldDB" id="A0A0D1YX78"/>
<feature type="compositionally biased region" description="Polar residues" evidence="1">
    <location>
        <begin position="234"/>
        <end position="250"/>
    </location>
</feature>
<feature type="region of interest" description="Disordered" evidence="1">
    <location>
        <begin position="222"/>
        <end position="286"/>
    </location>
</feature>
<evidence type="ECO:0000313" key="2">
    <source>
        <dbReference type="EMBL" id="KIV86139.1"/>
    </source>
</evidence>
<feature type="region of interest" description="Disordered" evidence="1">
    <location>
        <begin position="1"/>
        <end position="43"/>
    </location>
</feature>
<dbReference type="HOGENOM" id="CLU_037647_0_0_1"/>
<feature type="compositionally biased region" description="Low complexity" evidence="1">
    <location>
        <begin position="264"/>
        <end position="273"/>
    </location>
</feature>
<accession>A0A0D1YX78</accession>
<sequence length="410" mass="44629">MASRADTSSGRFGGQWAFLSTPTHQGQARSLPPSSTYLRSDRSNISPLSNALHINQLNASRSSLPRNGPAPSVGDTSTTIPSQPVLLRVHSNTASIQIHPTNRPRKGREVMNREQELPPIQEYSIQSILATVREDIEEDVNAISEILGRSRLVLADQHDSQLPPQGEIRASSNHLQAVAEASSSNERLAMDDIIILAEDASLVDGSLTGSAAFRVLDRAQAHPQTREAAGGISAQATSRPETGPNHNDSAPTEPLVLQVPDHGLLPTQPLTSRRLLRSRRAGQETPLTTTDAVVSETYLSAAANAMAVSDLEPPVRSEGGRQYPLYSFDESNLFEGSSMDMSPTRTTIRERLQSFVSGNDLTSLLSWVHGRNQPVVTAEAQLREILNRQPHSIGQDHDSDIQEETDLYQE</sequence>
<name>A0A0D1YX78_9EURO</name>
<reference evidence="2 3" key="1">
    <citation type="submission" date="2015-01" db="EMBL/GenBank/DDBJ databases">
        <title>The Genome Sequence of Exophiala sideris CBS121828.</title>
        <authorList>
            <consortium name="The Broad Institute Genomics Platform"/>
            <person name="Cuomo C."/>
            <person name="de Hoog S."/>
            <person name="Gorbushina A."/>
            <person name="Stielow B."/>
            <person name="Teixiera M."/>
            <person name="Abouelleil A."/>
            <person name="Chapman S.B."/>
            <person name="Priest M."/>
            <person name="Young S.K."/>
            <person name="Wortman J."/>
            <person name="Nusbaum C."/>
            <person name="Birren B."/>
        </authorList>
    </citation>
    <scope>NUCLEOTIDE SEQUENCE [LARGE SCALE GENOMIC DNA]</scope>
    <source>
        <strain evidence="2 3">CBS 121828</strain>
    </source>
</reference>
<dbReference type="STRING" id="1016849.A0A0D1YX78"/>
<feature type="compositionally biased region" description="Polar residues" evidence="1">
    <location>
        <begin position="1"/>
        <end position="10"/>
    </location>
</feature>
<dbReference type="OrthoDB" id="5339332at2759"/>
<proteinExistence type="predicted"/>
<organism evidence="2 3">
    <name type="scientific">Exophiala sideris</name>
    <dbReference type="NCBI Taxonomy" id="1016849"/>
    <lineage>
        <taxon>Eukaryota</taxon>
        <taxon>Fungi</taxon>
        <taxon>Dikarya</taxon>
        <taxon>Ascomycota</taxon>
        <taxon>Pezizomycotina</taxon>
        <taxon>Eurotiomycetes</taxon>
        <taxon>Chaetothyriomycetidae</taxon>
        <taxon>Chaetothyriales</taxon>
        <taxon>Herpotrichiellaceae</taxon>
        <taxon>Exophiala</taxon>
    </lineage>
</organism>
<dbReference type="Proteomes" id="UP000053599">
    <property type="component" value="Unassembled WGS sequence"/>
</dbReference>
<gene>
    <name evidence="2" type="ORF">PV11_01773</name>
</gene>
<feature type="region of interest" description="Disordered" evidence="1">
    <location>
        <begin position="59"/>
        <end position="80"/>
    </location>
</feature>
<evidence type="ECO:0000256" key="1">
    <source>
        <dbReference type="SAM" id="MobiDB-lite"/>
    </source>
</evidence>
<dbReference type="EMBL" id="KN846951">
    <property type="protein sequence ID" value="KIV86139.1"/>
    <property type="molecule type" value="Genomic_DNA"/>
</dbReference>